<feature type="region of interest" description="Disordered" evidence="1">
    <location>
        <begin position="372"/>
        <end position="487"/>
    </location>
</feature>
<evidence type="ECO:0000313" key="3">
    <source>
        <dbReference type="EMBL" id="SLM87682.1"/>
    </source>
</evidence>
<proteinExistence type="predicted"/>
<evidence type="ECO:0000313" key="4">
    <source>
        <dbReference type="Proteomes" id="UP000195981"/>
    </source>
</evidence>
<sequence>MPTPVKIAVVGAGTMAQAVHLPVLRRRWDRFAIAALVDISERRRREASDVWGVPAERRFETVADLVAAVRARTLEIDAVVLSTDGLHVEDVLAIIRRGIPVLVEPPLGFSAEEIARVADFERMTGRRLVMMAYPQAHEALATGLPGRLPRRDLRMLEHEVLMPAAQPLFGAAHVTVSAYDLPGDLRTQRREALQAAVEAGSGTGALQRDRDLYVKGILTGIAHQIALLEDLYGPLDRIEAVRQWPAGVIPGSIEVTGRLEGDAPVRLSWHYLPFAPEHVETITLTSARRRFVLDLPAPSFHDRRAVLSLRERDAGAVQETRVEGATGSAEAMWEDFHAVVTGKGEIRLGAAEELRRIALLRDLLARIVAQDGRDIDPAPEPEPEPETQPVPETQPAPEPEPAPAAGVGAAPIAAAESGAEPSAGETAPAVAPADDPAPSAESAPDAPAETPAGEADAWSAAVPPAERPTVDAARPADPHDADSAERA</sequence>
<organism evidence="3 4">
    <name type="scientific">Brachybacterium nesterenkovii</name>
    <dbReference type="NCBI Taxonomy" id="47847"/>
    <lineage>
        <taxon>Bacteria</taxon>
        <taxon>Bacillati</taxon>
        <taxon>Actinomycetota</taxon>
        <taxon>Actinomycetes</taxon>
        <taxon>Micrococcales</taxon>
        <taxon>Dermabacteraceae</taxon>
        <taxon>Brachybacterium</taxon>
    </lineage>
</organism>
<dbReference type="InterPro" id="IPR000683">
    <property type="entry name" value="Gfo/Idh/MocA-like_OxRdtase_N"/>
</dbReference>
<dbReference type="PANTHER" id="PTHR43708">
    <property type="entry name" value="CONSERVED EXPRESSED OXIDOREDUCTASE (EUROFUNG)"/>
    <property type="match status" value="1"/>
</dbReference>
<dbReference type="RefSeq" id="WP_087101492.1">
    <property type="nucleotide sequence ID" value="NZ_FWFG01000001.1"/>
</dbReference>
<keyword evidence="4" id="KW-1185">Reference proteome</keyword>
<evidence type="ECO:0000259" key="2">
    <source>
        <dbReference type="Pfam" id="PF01408"/>
    </source>
</evidence>
<feature type="compositionally biased region" description="Basic and acidic residues" evidence="1">
    <location>
        <begin position="474"/>
        <end position="487"/>
    </location>
</feature>
<reference evidence="3 4" key="1">
    <citation type="submission" date="2017-02" db="EMBL/GenBank/DDBJ databases">
        <authorList>
            <person name="Peterson S.W."/>
        </authorList>
    </citation>
    <scope>NUCLEOTIDE SEQUENCE [LARGE SCALE GENOMIC DNA]</scope>
    <source>
        <strain evidence="3 4">CIP104813</strain>
    </source>
</reference>
<protein>
    <recommendedName>
        <fullName evidence="2">Gfo/Idh/MocA-like oxidoreductase N-terminal domain-containing protein</fullName>
    </recommendedName>
</protein>
<dbReference type="Proteomes" id="UP000195981">
    <property type="component" value="Unassembled WGS sequence"/>
</dbReference>
<dbReference type="InterPro" id="IPR036291">
    <property type="entry name" value="NAD(P)-bd_dom_sf"/>
</dbReference>
<dbReference type="SUPFAM" id="SSF51735">
    <property type="entry name" value="NAD(P)-binding Rossmann-fold domains"/>
    <property type="match status" value="1"/>
</dbReference>
<dbReference type="Gene3D" id="3.40.50.720">
    <property type="entry name" value="NAD(P)-binding Rossmann-like Domain"/>
    <property type="match status" value="1"/>
</dbReference>
<dbReference type="InterPro" id="IPR051317">
    <property type="entry name" value="Gfo/Idh/MocA_oxidoreduct"/>
</dbReference>
<dbReference type="GO" id="GO:0000166">
    <property type="term" value="F:nucleotide binding"/>
    <property type="evidence" value="ECO:0007669"/>
    <property type="project" value="InterPro"/>
</dbReference>
<dbReference type="AlphaFoldDB" id="A0A1X6WSQ2"/>
<dbReference type="EMBL" id="FWFG01000001">
    <property type="protein sequence ID" value="SLM87682.1"/>
    <property type="molecule type" value="Genomic_DNA"/>
</dbReference>
<evidence type="ECO:0000256" key="1">
    <source>
        <dbReference type="SAM" id="MobiDB-lite"/>
    </source>
</evidence>
<dbReference type="PANTHER" id="PTHR43708:SF8">
    <property type="entry name" value="OXIDOREDUCTASE"/>
    <property type="match status" value="1"/>
</dbReference>
<dbReference type="OrthoDB" id="3251785at2"/>
<dbReference type="Pfam" id="PF01408">
    <property type="entry name" value="GFO_IDH_MocA"/>
    <property type="match status" value="1"/>
</dbReference>
<accession>A0A1X6WSQ2</accession>
<feature type="compositionally biased region" description="Pro residues" evidence="1">
    <location>
        <begin position="386"/>
        <end position="402"/>
    </location>
</feature>
<name>A0A1X6WSQ2_9MICO</name>
<feature type="compositionally biased region" description="Low complexity" evidence="1">
    <location>
        <begin position="403"/>
        <end position="452"/>
    </location>
</feature>
<feature type="domain" description="Gfo/Idh/MocA-like oxidoreductase N-terminal" evidence="2">
    <location>
        <begin position="5"/>
        <end position="130"/>
    </location>
</feature>
<gene>
    <name evidence="3" type="ORF">FM110_00090</name>
</gene>